<proteinExistence type="predicted"/>
<accession>A0A222FNF0</accession>
<dbReference type="OrthoDB" id="8350575at2"/>
<reference evidence="4 5" key="1">
    <citation type="submission" date="2017-07" db="EMBL/GenBank/DDBJ databases">
        <title>Annotated genome sequence of Bacterioplanes sanyensis isolated from Red Sea.</title>
        <authorList>
            <person name="Rehman Z.U."/>
        </authorList>
    </citation>
    <scope>NUCLEOTIDE SEQUENCE [LARGE SCALE GENOMIC DNA]</scope>
    <source>
        <strain evidence="4 5">NV9</strain>
    </source>
</reference>
<dbReference type="RefSeq" id="WP_094061489.1">
    <property type="nucleotide sequence ID" value="NZ_CP022530.1"/>
</dbReference>
<keyword evidence="2" id="KW-0732">Signal</keyword>
<dbReference type="Pfam" id="PF13511">
    <property type="entry name" value="DUF4124"/>
    <property type="match status" value="1"/>
</dbReference>
<organism evidence="4 5">
    <name type="scientific">Bacterioplanes sanyensis</name>
    <dbReference type="NCBI Taxonomy" id="1249553"/>
    <lineage>
        <taxon>Bacteria</taxon>
        <taxon>Pseudomonadati</taxon>
        <taxon>Pseudomonadota</taxon>
        <taxon>Gammaproteobacteria</taxon>
        <taxon>Oceanospirillales</taxon>
        <taxon>Oceanospirillaceae</taxon>
        <taxon>Bacterioplanes</taxon>
    </lineage>
</organism>
<dbReference type="EMBL" id="CP022530">
    <property type="protein sequence ID" value="ASP40320.1"/>
    <property type="molecule type" value="Genomic_DNA"/>
</dbReference>
<feature type="chain" id="PRO_5012081437" description="DUF4124 domain-containing protein" evidence="2">
    <location>
        <begin position="18"/>
        <end position="141"/>
    </location>
</feature>
<feature type="domain" description="DUF4124" evidence="3">
    <location>
        <begin position="7"/>
        <end position="55"/>
    </location>
</feature>
<keyword evidence="5" id="KW-1185">Reference proteome</keyword>
<evidence type="ECO:0000313" key="4">
    <source>
        <dbReference type="EMBL" id="ASP40320.1"/>
    </source>
</evidence>
<protein>
    <recommendedName>
        <fullName evidence="3">DUF4124 domain-containing protein</fullName>
    </recommendedName>
</protein>
<evidence type="ECO:0000256" key="1">
    <source>
        <dbReference type="SAM" id="MobiDB-lite"/>
    </source>
</evidence>
<dbReference type="AlphaFoldDB" id="A0A222FNF0"/>
<feature type="region of interest" description="Disordered" evidence="1">
    <location>
        <begin position="29"/>
        <end position="98"/>
    </location>
</feature>
<evidence type="ECO:0000259" key="3">
    <source>
        <dbReference type="Pfam" id="PF13511"/>
    </source>
</evidence>
<evidence type="ECO:0000313" key="5">
    <source>
        <dbReference type="Proteomes" id="UP000202440"/>
    </source>
</evidence>
<feature type="signal peptide" evidence="2">
    <location>
        <begin position="1"/>
        <end position="17"/>
    </location>
</feature>
<evidence type="ECO:0000256" key="2">
    <source>
        <dbReference type="SAM" id="SignalP"/>
    </source>
</evidence>
<name>A0A222FNF0_9GAMM</name>
<dbReference type="KEGG" id="bsan:CHH28_17275"/>
<sequence length="141" mass="16373">MKRLTICLWAISVSAVADIYRWTDDTGKVHFSDQPPPQLSTSTQRPSASEPPEIQRIQQQNGNFYMPRVPAALPKSSTSLKPAKKRKRASRQTVSWSDNQCRTAKLRERSWALKKSQGDLQTVRLRREKLRQLRQKIRQRC</sequence>
<gene>
    <name evidence="4" type="ORF">CHH28_17275</name>
</gene>
<dbReference type="InterPro" id="IPR025392">
    <property type="entry name" value="DUF4124"/>
</dbReference>
<dbReference type="Proteomes" id="UP000202440">
    <property type="component" value="Chromosome"/>
</dbReference>